<evidence type="ECO:0000256" key="5">
    <source>
        <dbReference type="ARBA" id="ARBA00022448"/>
    </source>
</evidence>
<keyword evidence="7 13" id="KW-0653">Protein transport</keyword>
<dbReference type="InterPro" id="IPR004565">
    <property type="entry name" value="OM_lipoprot_LolB"/>
</dbReference>
<evidence type="ECO:0000256" key="6">
    <source>
        <dbReference type="ARBA" id="ARBA00022729"/>
    </source>
</evidence>
<evidence type="ECO:0000256" key="3">
    <source>
        <dbReference type="ARBA" id="ARBA00011245"/>
    </source>
</evidence>
<keyword evidence="5 13" id="KW-0813">Transport</keyword>
<keyword evidence="11 13" id="KW-0998">Cell outer membrane</keyword>
<evidence type="ECO:0000256" key="9">
    <source>
        <dbReference type="ARBA" id="ARBA00023139"/>
    </source>
</evidence>
<dbReference type="CDD" id="cd16326">
    <property type="entry name" value="LolB"/>
    <property type="match status" value="1"/>
</dbReference>
<evidence type="ECO:0000256" key="11">
    <source>
        <dbReference type="ARBA" id="ARBA00023237"/>
    </source>
</evidence>
<feature type="chain" id="PRO_5045659692" description="Outer-membrane lipoprotein LolB" evidence="14">
    <location>
        <begin position="22"/>
        <end position="207"/>
    </location>
</feature>
<evidence type="ECO:0000256" key="12">
    <source>
        <dbReference type="ARBA" id="ARBA00023288"/>
    </source>
</evidence>
<dbReference type="RefSeq" id="WP_222160624.1">
    <property type="nucleotide sequence ID" value="NZ_CP081864.1"/>
</dbReference>
<evidence type="ECO:0000256" key="10">
    <source>
        <dbReference type="ARBA" id="ARBA00023186"/>
    </source>
</evidence>
<keyword evidence="10 13" id="KW-0143">Chaperone</keyword>
<evidence type="ECO:0000256" key="2">
    <source>
        <dbReference type="ARBA" id="ARBA00009696"/>
    </source>
</evidence>
<sequence>MLSHTARALRLLPLASLLLTACTLTKPSGPNATSDSPAWLQHKQQVQQLSQYQTRGAFAYLSDSKKLSANFFWQESSAQRYRLLLTNPFGGTELELRAQPDGIQITDGQGKRYIGKDAEYMLSQLTGMRIPLTNLRQWMIGLPGDAQQFTLDEHARLSTATLVQNGLTWEVKYLGYDDSVTPTLPNALELTQGEQRIKLKMNNWTVQ</sequence>
<evidence type="ECO:0000256" key="13">
    <source>
        <dbReference type="HAMAP-Rule" id="MF_00233"/>
    </source>
</evidence>
<gene>
    <name evidence="13 15" type="primary">lolB</name>
    <name evidence="15" type="ORF">K6K13_09825</name>
</gene>
<dbReference type="Gene3D" id="2.50.20.10">
    <property type="entry name" value="Lipoprotein localisation LolA/LolB/LppX"/>
    <property type="match status" value="1"/>
</dbReference>
<comment type="function">
    <text evidence="13">Plays a critical role in the incorporation of lipoproteins in the outer membrane after they are released by the LolA protein.</text>
</comment>
<dbReference type="InterPro" id="IPR029046">
    <property type="entry name" value="LolA/LolB/LppX"/>
</dbReference>
<comment type="subunit">
    <text evidence="3 13">Monomer.</text>
</comment>
<evidence type="ECO:0000256" key="14">
    <source>
        <dbReference type="SAM" id="SignalP"/>
    </source>
</evidence>
<dbReference type="HAMAP" id="MF_00233">
    <property type="entry name" value="LolB"/>
    <property type="match status" value="1"/>
</dbReference>
<comment type="similarity">
    <text evidence="2 13">Belongs to the LolB family.</text>
</comment>
<evidence type="ECO:0000256" key="1">
    <source>
        <dbReference type="ARBA" id="ARBA00004459"/>
    </source>
</evidence>
<evidence type="ECO:0000313" key="15">
    <source>
        <dbReference type="EMBL" id="QZN97587.1"/>
    </source>
</evidence>
<keyword evidence="6 13" id="KW-0732">Signal</keyword>
<dbReference type="PROSITE" id="PS51257">
    <property type="entry name" value="PROKAR_LIPOPROTEIN"/>
    <property type="match status" value="1"/>
</dbReference>
<protein>
    <recommendedName>
        <fullName evidence="4 13">Outer-membrane lipoprotein LolB</fullName>
    </recommendedName>
</protein>
<keyword evidence="12 13" id="KW-0449">Lipoprotein</keyword>
<dbReference type="Proteomes" id="UP000825886">
    <property type="component" value="Chromosome"/>
</dbReference>
<dbReference type="SUPFAM" id="SSF89392">
    <property type="entry name" value="Prokaryotic lipoproteins and lipoprotein localization factors"/>
    <property type="match status" value="1"/>
</dbReference>
<evidence type="ECO:0000256" key="8">
    <source>
        <dbReference type="ARBA" id="ARBA00023136"/>
    </source>
</evidence>
<organism evidence="15 16">
    <name type="scientific">Symbiopectobacterium purcellii</name>
    <dbReference type="NCBI Taxonomy" id="2871826"/>
    <lineage>
        <taxon>Bacteria</taxon>
        <taxon>Pseudomonadati</taxon>
        <taxon>Pseudomonadota</taxon>
        <taxon>Gammaproteobacteria</taxon>
        <taxon>Enterobacterales</taxon>
        <taxon>Enterobacteriaceae</taxon>
    </lineage>
</organism>
<accession>A0ABX9ARH7</accession>
<reference evidence="15 16" key="1">
    <citation type="submission" date="2021-08" db="EMBL/GenBank/DDBJ databases">
        <title>Culture and genomic analysis of Symbiopectobacterium purcellii sp. nov. gen. nov., isolated from the leafhopper Empoasca decipiens.</title>
        <authorList>
            <person name="Nadal-Jimenez P."/>
            <person name="Siozios S."/>
            <person name="Halliday N."/>
            <person name="Camara M."/>
            <person name="Hurst G.D.D."/>
        </authorList>
    </citation>
    <scope>NUCLEOTIDE SEQUENCE [LARGE SCALE GENOMIC DNA]</scope>
    <source>
        <strain evidence="15 16">SyEd1</strain>
    </source>
</reference>
<evidence type="ECO:0000256" key="4">
    <source>
        <dbReference type="ARBA" id="ARBA00016202"/>
    </source>
</evidence>
<evidence type="ECO:0000256" key="7">
    <source>
        <dbReference type="ARBA" id="ARBA00022927"/>
    </source>
</evidence>
<name>A0ABX9ARH7_9ENTR</name>
<proteinExistence type="inferred from homology"/>
<comment type="subcellular location">
    <subcellularLocation>
        <location evidence="1 13">Cell outer membrane</location>
        <topology evidence="1 13">Lipid-anchor</topology>
    </subcellularLocation>
</comment>
<feature type="signal peptide" evidence="14">
    <location>
        <begin position="1"/>
        <end position="21"/>
    </location>
</feature>
<dbReference type="Pfam" id="PF03550">
    <property type="entry name" value="LolB"/>
    <property type="match status" value="1"/>
</dbReference>
<keyword evidence="8 13" id="KW-0472">Membrane</keyword>
<keyword evidence="16" id="KW-1185">Reference proteome</keyword>
<keyword evidence="9 13" id="KW-0564">Palmitate</keyword>
<evidence type="ECO:0000313" key="16">
    <source>
        <dbReference type="Proteomes" id="UP000825886"/>
    </source>
</evidence>
<dbReference type="NCBIfam" id="TIGR00548">
    <property type="entry name" value="lolB"/>
    <property type="match status" value="1"/>
</dbReference>
<dbReference type="EMBL" id="CP081864">
    <property type="protein sequence ID" value="QZN97587.1"/>
    <property type="molecule type" value="Genomic_DNA"/>
</dbReference>